<sequence length="78" mass="8862">MVLLSQGTAGPTPGKSLKARIRELLDRVDRSLCIDQDWWAYRLGWEVSRTGFGARRYRDPRFDALRLARGEVDGGVRA</sequence>
<proteinExistence type="predicted"/>
<dbReference type="Proteomes" id="UP000319213">
    <property type="component" value="Unassembled WGS sequence"/>
</dbReference>
<keyword evidence="2" id="KW-1185">Reference proteome</keyword>
<protein>
    <submittedName>
        <fullName evidence="1">Uncharacterized protein</fullName>
    </submittedName>
</protein>
<dbReference type="AlphaFoldDB" id="A0A543J3K2"/>
<gene>
    <name evidence="1" type="ORF">FHX40_4166</name>
</gene>
<organism evidence="1 2">
    <name type="scientific">Thermopolyspora flexuosa</name>
    <dbReference type="NCBI Taxonomy" id="103836"/>
    <lineage>
        <taxon>Bacteria</taxon>
        <taxon>Bacillati</taxon>
        <taxon>Actinomycetota</taxon>
        <taxon>Actinomycetes</taxon>
        <taxon>Streptosporangiales</taxon>
        <taxon>Streptosporangiaceae</taxon>
        <taxon>Thermopolyspora</taxon>
    </lineage>
</organism>
<dbReference type="EMBL" id="VFPQ01000001">
    <property type="protein sequence ID" value="TQM77403.1"/>
    <property type="molecule type" value="Genomic_DNA"/>
</dbReference>
<reference evidence="1 2" key="1">
    <citation type="submission" date="2019-06" db="EMBL/GenBank/DDBJ databases">
        <title>Sequencing the genomes of 1000 actinobacteria strains.</title>
        <authorList>
            <person name="Klenk H.-P."/>
        </authorList>
    </citation>
    <scope>NUCLEOTIDE SEQUENCE [LARGE SCALE GENOMIC DNA]</scope>
    <source>
        <strain evidence="1 2">DSM 43186</strain>
    </source>
</reference>
<comment type="caution">
    <text evidence="1">The sequence shown here is derived from an EMBL/GenBank/DDBJ whole genome shotgun (WGS) entry which is preliminary data.</text>
</comment>
<accession>A0A543J3K2</accession>
<evidence type="ECO:0000313" key="2">
    <source>
        <dbReference type="Proteomes" id="UP000319213"/>
    </source>
</evidence>
<evidence type="ECO:0000313" key="1">
    <source>
        <dbReference type="EMBL" id="TQM77403.1"/>
    </source>
</evidence>
<name>A0A543J3K2_9ACTN</name>